<dbReference type="InterPro" id="IPR000595">
    <property type="entry name" value="cNMP-bd_dom"/>
</dbReference>
<evidence type="ECO:0000313" key="2">
    <source>
        <dbReference type="EMBL" id="MCK8494143.1"/>
    </source>
</evidence>
<dbReference type="Gene3D" id="2.60.120.10">
    <property type="entry name" value="Jelly Rolls"/>
    <property type="match status" value="1"/>
</dbReference>
<dbReference type="Proteomes" id="UP001202180">
    <property type="component" value="Unassembled WGS sequence"/>
</dbReference>
<keyword evidence="3" id="KW-1185">Reference proteome</keyword>
<dbReference type="InterPro" id="IPR018490">
    <property type="entry name" value="cNMP-bd_dom_sf"/>
</dbReference>
<proteinExistence type="predicted"/>
<dbReference type="InterPro" id="IPR014710">
    <property type="entry name" value="RmlC-like_jellyroll"/>
</dbReference>
<feature type="domain" description="Cyclic nucleotide-binding" evidence="1">
    <location>
        <begin position="31"/>
        <end position="119"/>
    </location>
</feature>
<reference evidence="2 3" key="1">
    <citation type="submission" date="2022-04" db="EMBL/GenBank/DDBJ databases">
        <title>Spirosoma sp. strain RP8 genome sequencing and assembly.</title>
        <authorList>
            <person name="Jung Y."/>
        </authorList>
    </citation>
    <scope>NUCLEOTIDE SEQUENCE [LARGE SCALE GENOMIC DNA]</scope>
    <source>
        <strain evidence="2 3">RP8</strain>
    </source>
</reference>
<sequence length="192" mass="22018">MEKEALKATVFRTMPLLDEEWEAFAACWHPVHYKRKTLLTSAGAVEHYLYFVQEGVQRAFYMDDASTETTLVFSYTGSFAGVVDSFQLQQPSRYYLETLTASYLLRISYADFTRLLDTHPNLERWVRLATAQALSGVLQRQIELATCSAEEKFRILLTRSPQVLQLIPQKYLASYLGIDPATFSKLLKSVRV</sequence>
<dbReference type="SUPFAM" id="SSF51206">
    <property type="entry name" value="cAMP-binding domain-like"/>
    <property type="match status" value="1"/>
</dbReference>
<accession>A0ABT0HPP8</accession>
<comment type="caution">
    <text evidence="2">The sequence shown here is derived from an EMBL/GenBank/DDBJ whole genome shotgun (WGS) entry which is preliminary data.</text>
</comment>
<dbReference type="CDD" id="cd00038">
    <property type="entry name" value="CAP_ED"/>
    <property type="match status" value="1"/>
</dbReference>
<dbReference type="EMBL" id="JALPRF010000003">
    <property type="protein sequence ID" value="MCK8494143.1"/>
    <property type="molecule type" value="Genomic_DNA"/>
</dbReference>
<dbReference type="Pfam" id="PF00027">
    <property type="entry name" value="cNMP_binding"/>
    <property type="match status" value="1"/>
</dbReference>
<protein>
    <submittedName>
        <fullName evidence="2">Crp/Fnr family transcriptional regulator</fullName>
    </submittedName>
</protein>
<evidence type="ECO:0000313" key="3">
    <source>
        <dbReference type="Proteomes" id="UP001202180"/>
    </source>
</evidence>
<organism evidence="2 3">
    <name type="scientific">Spirosoma liriopis</name>
    <dbReference type="NCBI Taxonomy" id="2937440"/>
    <lineage>
        <taxon>Bacteria</taxon>
        <taxon>Pseudomonadati</taxon>
        <taxon>Bacteroidota</taxon>
        <taxon>Cytophagia</taxon>
        <taxon>Cytophagales</taxon>
        <taxon>Cytophagaceae</taxon>
        <taxon>Spirosoma</taxon>
    </lineage>
</organism>
<gene>
    <name evidence="2" type="ORF">M0L20_19920</name>
</gene>
<dbReference type="RefSeq" id="WP_248478707.1">
    <property type="nucleotide sequence ID" value="NZ_JALPRF010000003.1"/>
</dbReference>
<evidence type="ECO:0000259" key="1">
    <source>
        <dbReference type="Pfam" id="PF00027"/>
    </source>
</evidence>
<name>A0ABT0HPP8_9BACT</name>